<dbReference type="EMBL" id="BGPR01184147">
    <property type="protein sequence ID" value="GBM71868.1"/>
    <property type="molecule type" value="Genomic_DNA"/>
</dbReference>
<reference evidence="1 2" key="1">
    <citation type="journal article" date="2019" name="Sci. Rep.">
        <title>Orb-weaving spider Araneus ventricosus genome elucidates the spidroin gene catalogue.</title>
        <authorList>
            <person name="Kono N."/>
            <person name="Nakamura H."/>
            <person name="Ohtoshi R."/>
            <person name="Moran D.A.P."/>
            <person name="Shinohara A."/>
            <person name="Yoshida Y."/>
            <person name="Fujiwara M."/>
            <person name="Mori M."/>
            <person name="Tomita M."/>
            <person name="Arakawa K."/>
        </authorList>
    </citation>
    <scope>NUCLEOTIDE SEQUENCE [LARGE SCALE GENOMIC DNA]</scope>
</reference>
<evidence type="ECO:0000313" key="2">
    <source>
        <dbReference type="Proteomes" id="UP000499080"/>
    </source>
</evidence>
<comment type="caution">
    <text evidence="1">The sequence shown here is derived from an EMBL/GenBank/DDBJ whole genome shotgun (WGS) entry which is preliminary data.</text>
</comment>
<dbReference type="AlphaFoldDB" id="A0A4Y2I2N6"/>
<organism evidence="1 2">
    <name type="scientific">Araneus ventricosus</name>
    <name type="common">Orbweaver spider</name>
    <name type="synonym">Epeira ventricosa</name>
    <dbReference type="NCBI Taxonomy" id="182803"/>
    <lineage>
        <taxon>Eukaryota</taxon>
        <taxon>Metazoa</taxon>
        <taxon>Ecdysozoa</taxon>
        <taxon>Arthropoda</taxon>
        <taxon>Chelicerata</taxon>
        <taxon>Arachnida</taxon>
        <taxon>Araneae</taxon>
        <taxon>Araneomorphae</taxon>
        <taxon>Entelegynae</taxon>
        <taxon>Araneoidea</taxon>
        <taxon>Araneidae</taxon>
        <taxon>Araneus</taxon>
    </lineage>
</organism>
<dbReference type="PANTHER" id="PTHR46409:SF1">
    <property type="entry name" value="HTH PSQ-TYPE DOMAIN-CONTAINING PROTEIN"/>
    <property type="match status" value="1"/>
</dbReference>
<dbReference type="PANTHER" id="PTHR46409">
    <property type="entry name" value="HTH PSQ-TYPE DOMAIN-CONTAINING PROTEIN"/>
    <property type="match status" value="1"/>
</dbReference>
<dbReference type="Proteomes" id="UP000499080">
    <property type="component" value="Unassembled WGS sequence"/>
</dbReference>
<sequence>MNSSIGRIGKKTEPPLTMGISDGALKQVVVDGVPVELFDSQNYPCHTQSVERCVKLVTDASVAVCGATKRNGFIRVRFEFKQLMPQFNTKS</sequence>
<keyword evidence="2" id="KW-1185">Reference proteome</keyword>
<accession>A0A4Y2I2N6</accession>
<name>A0A4Y2I2N6_ARAVE</name>
<proteinExistence type="predicted"/>
<evidence type="ECO:0000313" key="1">
    <source>
        <dbReference type="EMBL" id="GBM71868.1"/>
    </source>
</evidence>
<dbReference type="OrthoDB" id="8038552at2759"/>
<gene>
    <name evidence="1" type="ORF">AVEN_232094_1</name>
</gene>
<protein>
    <submittedName>
        <fullName evidence="1">Uncharacterized protein</fullName>
    </submittedName>
</protein>